<organism evidence="2">
    <name type="scientific">marine metagenome</name>
    <dbReference type="NCBI Taxonomy" id="408172"/>
    <lineage>
        <taxon>unclassified sequences</taxon>
        <taxon>metagenomes</taxon>
        <taxon>ecological metagenomes</taxon>
    </lineage>
</organism>
<dbReference type="AlphaFoldDB" id="A0A383DYW3"/>
<gene>
    <name evidence="2" type="ORF">METZ01_LOCUS502234</name>
</gene>
<keyword evidence="1" id="KW-0472">Membrane</keyword>
<keyword evidence="1" id="KW-1133">Transmembrane helix</keyword>
<evidence type="ECO:0008006" key="3">
    <source>
        <dbReference type="Google" id="ProtNLM"/>
    </source>
</evidence>
<proteinExistence type="predicted"/>
<name>A0A383DYW3_9ZZZZ</name>
<dbReference type="EMBL" id="UINC01221163">
    <property type="protein sequence ID" value="SVE49380.1"/>
    <property type="molecule type" value="Genomic_DNA"/>
</dbReference>
<keyword evidence="1" id="KW-0812">Transmembrane</keyword>
<evidence type="ECO:0000313" key="2">
    <source>
        <dbReference type="EMBL" id="SVE49380.1"/>
    </source>
</evidence>
<feature type="transmembrane region" description="Helical" evidence="1">
    <location>
        <begin position="20"/>
        <end position="37"/>
    </location>
</feature>
<reference evidence="2" key="1">
    <citation type="submission" date="2018-05" db="EMBL/GenBank/DDBJ databases">
        <authorList>
            <person name="Lanie J.A."/>
            <person name="Ng W.-L."/>
            <person name="Kazmierczak K.M."/>
            <person name="Andrzejewski T.M."/>
            <person name="Davidsen T.M."/>
            <person name="Wayne K.J."/>
            <person name="Tettelin H."/>
            <person name="Glass J.I."/>
            <person name="Rusch D."/>
            <person name="Podicherti R."/>
            <person name="Tsui H.-C.T."/>
            <person name="Winkler M.E."/>
        </authorList>
    </citation>
    <scope>NUCLEOTIDE SEQUENCE</scope>
</reference>
<accession>A0A383DYW3</accession>
<protein>
    <recommendedName>
        <fullName evidence="3">Protein translocase subunit SecF</fullName>
    </recommendedName>
</protein>
<evidence type="ECO:0000256" key="1">
    <source>
        <dbReference type="SAM" id="Phobius"/>
    </source>
</evidence>
<sequence>MLELVRPDIDVDFIRLRKIAFALSAVLIAVGLASLIAKGGPAYGIDFTGGLMLHVGVDPSVEIEEGRDSVAGLQDIGAISVQEVGT</sequence>
<feature type="non-terminal residue" evidence="2">
    <location>
        <position position="86"/>
    </location>
</feature>